<keyword evidence="2" id="KW-1185">Reference proteome</keyword>
<evidence type="ECO:0000313" key="1">
    <source>
        <dbReference type="EMBL" id="URE10939.1"/>
    </source>
</evidence>
<sequence length="70" mass="8136">MLVFLCFDTVSRDSTFFLWCSSGFPVPITRQTSILLLVQEKLLRQFTSPTPSESILDEIMVRRFEIGYTQ</sequence>
<proteinExistence type="predicted"/>
<protein>
    <submittedName>
        <fullName evidence="1">Uncharacterized protein</fullName>
    </submittedName>
</protein>
<name>A0A9E7KBB8_9LILI</name>
<dbReference type="Proteomes" id="UP001055439">
    <property type="component" value="Chromosome 6"/>
</dbReference>
<reference evidence="1" key="1">
    <citation type="submission" date="2022-05" db="EMBL/GenBank/DDBJ databases">
        <title>The Musa troglodytarum L. genome provides insights into the mechanism of non-climacteric behaviour and enrichment of carotenoids.</title>
        <authorList>
            <person name="Wang J."/>
        </authorList>
    </citation>
    <scope>NUCLEOTIDE SEQUENCE</scope>
    <source>
        <tissue evidence="1">Leaf</tissue>
    </source>
</reference>
<accession>A0A9E7KBB8</accession>
<organism evidence="1 2">
    <name type="scientific">Musa troglodytarum</name>
    <name type="common">fe'i banana</name>
    <dbReference type="NCBI Taxonomy" id="320322"/>
    <lineage>
        <taxon>Eukaryota</taxon>
        <taxon>Viridiplantae</taxon>
        <taxon>Streptophyta</taxon>
        <taxon>Embryophyta</taxon>
        <taxon>Tracheophyta</taxon>
        <taxon>Spermatophyta</taxon>
        <taxon>Magnoliopsida</taxon>
        <taxon>Liliopsida</taxon>
        <taxon>Zingiberales</taxon>
        <taxon>Musaceae</taxon>
        <taxon>Musa</taxon>
    </lineage>
</organism>
<gene>
    <name evidence="1" type="ORF">MUK42_35853</name>
</gene>
<dbReference type="EMBL" id="CP097508">
    <property type="protein sequence ID" value="URE10939.1"/>
    <property type="molecule type" value="Genomic_DNA"/>
</dbReference>
<evidence type="ECO:0000313" key="2">
    <source>
        <dbReference type="Proteomes" id="UP001055439"/>
    </source>
</evidence>
<dbReference type="AlphaFoldDB" id="A0A9E7KBB8"/>